<dbReference type="InterPro" id="IPR051911">
    <property type="entry name" value="SDR_oxidoreductase"/>
</dbReference>
<dbReference type="Proteomes" id="UP000009073">
    <property type="component" value="Chromosome"/>
</dbReference>
<dbReference type="CDD" id="cd05374">
    <property type="entry name" value="17beta-HSD-like_SDR_c"/>
    <property type="match status" value="1"/>
</dbReference>
<dbReference type="SUPFAM" id="SSF51735">
    <property type="entry name" value="NAD(P)-binding Rossmann-fold domains"/>
    <property type="match status" value="1"/>
</dbReference>
<dbReference type="EMBL" id="CP001616">
    <property type="protein sequence ID" value="ACQ92535.1"/>
    <property type="molecule type" value="Genomic_DNA"/>
</dbReference>
<dbReference type="PROSITE" id="PS00061">
    <property type="entry name" value="ADH_SHORT"/>
    <property type="match status" value="1"/>
</dbReference>
<evidence type="ECO:0000313" key="4">
    <source>
        <dbReference type="EMBL" id="ACQ92535.1"/>
    </source>
</evidence>
<dbReference type="OrthoDB" id="9775296at2"/>
<dbReference type="InterPro" id="IPR020904">
    <property type="entry name" value="Sc_DH/Rdtase_CS"/>
</dbReference>
<dbReference type="RefSeq" id="WP_012729134.1">
    <property type="nucleotide sequence ID" value="NC_012691.1"/>
</dbReference>
<dbReference type="InterPro" id="IPR036291">
    <property type="entry name" value="NAD(P)-bd_dom_sf"/>
</dbReference>
<evidence type="ECO:0000256" key="2">
    <source>
        <dbReference type="ARBA" id="ARBA00023002"/>
    </source>
</evidence>
<reference evidence="4 5" key="2">
    <citation type="journal article" date="2011" name="Stand. Genomic Sci.">
        <title>Complete genome sequence of Tolumonas auensis type strain (TA 4).</title>
        <authorList>
            <person name="Chertkov O."/>
            <person name="Copeland A."/>
            <person name="Lucas S."/>
            <person name="Lapidus A."/>
            <person name="Berry K.W."/>
            <person name="Detter J.C."/>
            <person name="Del Rio T.G."/>
            <person name="Hammon N."/>
            <person name="Dalin E."/>
            <person name="Tice H."/>
            <person name="Pitluck S."/>
            <person name="Richardson P."/>
            <person name="Bruce D."/>
            <person name="Goodwin L."/>
            <person name="Han C."/>
            <person name="Tapia R."/>
            <person name="Saunders E."/>
            <person name="Schmutz J."/>
            <person name="Brettin T."/>
            <person name="Larimer F."/>
            <person name="Land M."/>
            <person name="Hauser L."/>
            <person name="Spring S."/>
            <person name="Rohde M."/>
            <person name="Kyrpides N.C."/>
            <person name="Ivanova N."/>
            <person name="Goker M."/>
            <person name="Beller H.R."/>
            <person name="Klenk H.P."/>
            <person name="Woyke T."/>
        </authorList>
    </citation>
    <scope>NUCLEOTIDE SEQUENCE [LARGE SCALE GENOMIC DNA]</scope>
    <source>
        <strain evidence="5">DSM 9187 / TA4</strain>
    </source>
</reference>
<dbReference type="PRINTS" id="PR00081">
    <property type="entry name" value="GDHRDH"/>
</dbReference>
<dbReference type="Gene3D" id="3.40.50.720">
    <property type="entry name" value="NAD(P)-binding Rossmann-like Domain"/>
    <property type="match status" value="1"/>
</dbReference>
<accession>C4LC56</accession>
<keyword evidence="2" id="KW-0560">Oxidoreductase</keyword>
<evidence type="ECO:0000256" key="1">
    <source>
        <dbReference type="ARBA" id="ARBA00006484"/>
    </source>
</evidence>
<sequence length="275" mass="30869">MSDFILITGCSTGIGLHLAQRLQQEGFNVLATARKENDVNHLLQSGLNAYQLDLNDEKSIEQAVAWALVQSNGQLYGLINNGAYGQTGAIEDLPTQALREQFNTNLFGWHHLTRLILPGMLKENRGRIIQISSLLGLVAMKYRGAYNASKFALEGYTDTLRLELRNTKIQISLVEPGPVSSQFRSNALAKFLQHINVTESRHHDIYQQTLQRLQNPKPKNPFTLGPESCVAPVLHALRSKRAKTRYGVTFPTHLFAVLRRVLPTRWLDSILCRSA</sequence>
<evidence type="ECO:0000256" key="3">
    <source>
        <dbReference type="RuleBase" id="RU000363"/>
    </source>
</evidence>
<dbReference type="STRING" id="595494.Tola_0907"/>
<dbReference type="PRINTS" id="PR00080">
    <property type="entry name" value="SDRFAMILY"/>
</dbReference>
<dbReference type="HOGENOM" id="CLU_010194_2_9_6"/>
<reference evidence="5" key="1">
    <citation type="submission" date="2009-05" db="EMBL/GenBank/DDBJ databases">
        <title>Complete sequence of Tolumonas auensis DSM 9187.</title>
        <authorList>
            <consortium name="US DOE Joint Genome Institute"/>
            <person name="Lucas S."/>
            <person name="Copeland A."/>
            <person name="Lapidus A."/>
            <person name="Glavina del Rio T."/>
            <person name="Tice H."/>
            <person name="Bruce D."/>
            <person name="Goodwin L."/>
            <person name="Pitluck S."/>
            <person name="Chertkov O."/>
            <person name="Brettin T."/>
            <person name="Detter J.C."/>
            <person name="Han C."/>
            <person name="Larimer F."/>
            <person name="Land M."/>
            <person name="Hauser L."/>
            <person name="Kyrpides N."/>
            <person name="Mikhailova N."/>
            <person name="Spring S."/>
            <person name="Beller H."/>
        </authorList>
    </citation>
    <scope>NUCLEOTIDE SEQUENCE [LARGE SCALE GENOMIC DNA]</scope>
    <source>
        <strain evidence="5">DSM 9187 / TA4</strain>
    </source>
</reference>
<proteinExistence type="inferred from homology"/>
<dbReference type="GO" id="GO:0016491">
    <property type="term" value="F:oxidoreductase activity"/>
    <property type="evidence" value="ECO:0007669"/>
    <property type="project" value="UniProtKB-KW"/>
</dbReference>
<keyword evidence="5" id="KW-1185">Reference proteome</keyword>
<name>C4LC56_TOLAT</name>
<comment type="similarity">
    <text evidence="1 3">Belongs to the short-chain dehydrogenases/reductases (SDR) family.</text>
</comment>
<dbReference type="InterPro" id="IPR002347">
    <property type="entry name" value="SDR_fam"/>
</dbReference>
<protein>
    <submittedName>
        <fullName evidence="4">Short-chain dehydrogenase/reductase SDR</fullName>
    </submittedName>
</protein>
<dbReference type="eggNOG" id="COG1028">
    <property type="taxonomic scope" value="Bacteria"/>
</dbReference>
<evidence type="ECO:0000313" key="5">
    <source>
        <dbReference type="Proteomes" id="UP000009073"/>
    </source>
</evidence>
<gene>
    <name evidence="4" type="ordered locus">Tola_0907</name>
</gene>
<dbReference type="KEGG" id="tau:Tola_0907"/>
<organism evidence="4 5">
    <name type="scientific">Tolumonas auensis (strain DSM 9187 / NBRC 110442 / TA 4)</name>
    <dbReference type="NCBI Taxonomy" id="595494"/>
    <lineage>
        <taxon>Bacteria</taxon>
        <taxon>Pseudomonadati</taxon>
        <taxon>Pseudomonadota</taxon>
        <taxon>Gammaproteobacteria</taxon>
        <taxon>Aeromonadales</taxon>
        <taxon>Aeromonadaceae</taxon>
        <taxon>Tolumonas</taxon>
    </lineage>
</organism>
<dbReference type="PANTHER" id="PTHR43976">
    <property type="entry name" value="SHORT CHAIN DEHYDROGENASE"/>
    <property type="match status" value="1"/>
</dbReference>
<dbReference type="PANTHER" id="PTHR43976:SF16">
    <property type="entry name" value="SHORT-CHAIN DEHYDROGENASE_REDUCTASE FAMILY PROTEIN"/>
    <property type="match status" value="1"/>
</dbReference>
<dbReference type="AlphaFoldDB" id="C4LC56"/>
<dbReference type="Pfam" id="PF00106">
    <property type="entry name" value="adh_short"/>
    <property type="match status" value="1"/>
</dbReference>
<dbReference type="NCBIfam" id="NF004649">
    <property type="entry name" value="PRK05993.1"/>
    <property type="match status" value="1"/>
</dbReference>